<comment type="caution">
    <text evidence="1">The sequence shown here is derived from an EMBL/GenBank/DDBJ whole genome shotgun (WGS) entry which is preliminary data.</text>
</comment>
<accession>A0A2S4L053</accession>
<organism evidence="1 2">
    <name type="scientific">Tolypocladium paradoxum</name>
    <dbReference type="NCBI Taxonomy" id="94208"/>
    <lineage>
        <taxon>Eukaryota</taxon>
        <taxon>Fungi</taxon>
        <taxon>Dikarya</taxon>
        <taxon>Ascomycota</taxon>
        <taxon>Pezizomycotina</taxon>
        <taxon>Sordariomycetes</taxon>
        <taxon>Hypocreomycetidae</taxon>
        <taxon>Hypocreales</taxon>
        <taxon>Ophiocordycipitaceae</taxon>
        <taxon>Tolypocladium</taxon>
    </lineage>
</organism>
<reference evidence="1 2" key="1">
    <citation type="submission" date="2018-01" db="EMBL/GenBank/DDBJ databases">
        <title>Harnessing the power of phylogenomics to disentangle the directionality and signatures of interkingdom host jumping in the parasitic fungal genus Tolypocladium.</title>
        <authorList>
            <person name="Quandt C.A."/>
            <person name="Patterson W."/>
            <person name="Spatafora J.W."/>
        </authorList>
    </citation>
    <scope>NUCLEOTIDE SEQUENCE [LARGE SCALE GENOMIC DNA]</scope>
    <source>
        <strain evidence="1 2">NRBC 100945</strain>
    </source>
</reference>
<dbReference type="STRING" id="94208.A0A2S4L053"/>
<keyword evidence="2" id="KW-1185">Reference proteome</keyword>
<dbReference type="Proteomes" id="UP000237481">
    <property type="component" value="Unassembled WGS sequence"/>
</dbReference>
<gene>
    <name evidence="1" type="ORF">TPAR_03985</name>
</gene>
<sequence length="210" mass="22763">MGQKPSHLSPVYVDNVEFFVNASNIIYIPFANVSTAFNTPASVNKTSVPGFGWTKPFPGSSVKDGHEVHLTVAHDVPVPEHIVQNSTTALSSLTFSIPGSMSGKDGPLPMDPSWYICRHIFISTKPQARQAVERGDNCGFLSDKCHADLRSSLTKNWGEADDLVMCSSLAFDPIPESCRDSYGHARQDVMGSNSITMSDINVAPLLAIDH</sequence>
<proteinExistence type="predicted"/>
<dbReference type="EMBL" id="PKSG01000398">
    <property type="protein sequence ID" value="POR35822.1"/>
    <property type="molecule type" value="Genomic_DNA"/>
</dbReference>
<dbReference type="OrthoDB" id="4526039at2759"/>
<protein>
    <submittedName>
        <fullName evidence="1">Uncharacterized protein</fullName>
    </submittedName>
</protein>
<name>A0A2S4L053_9HYPO</name>
<evidence type="ECO:0000313" key="2">
    <source>
        <dbReference type="Proteomes" id="UP000237481"/>
    </source>
</evidence>
<evidence type="ECO:0000313" key="1">
    <source>
        <dbReference type="EMBL" id="POR35822.1"/>
    </source>
</evidence>
<dbReference type="AlphaFoldDB" id="A0A2S4L053"/>